<dbReference type="CDD" id="cd02513">
    <property type="entry name" value="CMP-NeuAc_Synthase"/>
    <property type="match status" value="1"/>
</dbReference>
<dbReference type="InterPro" id="IPR003329">
    <property type="entry name" value="Cytidylyl_trans"/>
</dbReference>
<dbReference type="Gene3D" id="3.90.550.10">
    <property type="entry name" value="Spore Coat Polysaccharide Biosynthesis Protein SpsA, Chain A"/>
    <property type="match status" value="1"/>
</dbReference>
<dbReference type="Pfam" id="PF02348">
    <property type="entry name" value="CTP_transf_3"/>
    <property type="match status" value="1"/>
</dbReference>
<dbReference type="RefSeq" id="WP_104675609.1">
    <property type="nucleotide sequence ID" value="NZ_LRDH01000107.1"/>
</dbReference>
<dbReference type="InterPro" id="IPR029044">
    <property type="entry name" value="Nucleotide-diphossugar_trans"/>
</dbReference>
<evidence type="ECO:0000313" key="1">
    <source>
        <dbReference type="EMBL" id="PPV14656.1"/>
    </source>
</evidence>
<evidence type="ECO:0000313" key="2">
    <source>
        <dbReference type="Proteomes" id="UP000238081"/>
    </source>
</evidence>
<comment type="caution">
    <text evidence="1">The sequence shown here is derived from an EMBL/GenBank/DDBJ whole genome shotgun (WGS) entry which is preliminary data.</text>
</comment>
<dbReference type="Proteomes" id="UP000238081">
    <property type="component" value="Unassembled WGS sequence"/>
</dbReference>
<accession>A0A2S7FA68</accession>
<dbReference type="GO" id="GO:0008781">
    <property type="term" value="F:N-acylneuraminate cytidylyltransferase activity"/>
    <property type="evidence" value="ECO:0007669"/>
    <property type="project" value="TreeGrafter"/>
</dbReference>
<dbReference type="PANTHER" id="PTHR21485">
    <property type="entry name" value="HAD SUPERFAMILY MEMBERS CMAS AND KDSC"/>
    <property type="match status" value="1"/>
</dbReference>
<gene>
    <name evidence="1" type="ORF">AWN73_02790</name>
</gene>
<dbReference type="SUPFAM" id="SSF53448">
    <property type="entry name" value="Nucleotide-diphospho-sugar transferases"/>
    <property type="match status" value="1"/>
</dbReference>
<reference evidence="1 2" key="1">
    <citation type="submission" date="2016-01" db="EMBL/GenBank/DDBJ databases">
        <title>Characterization of the Clostridium difficile lineages that are prevalent in Hong Kong and China.</title>
        <authorList>
            <person name="Kwok J.S.-L."/>
            <person name="Lam W.-Y."/>
            <person name="Ip M."/>
            <person name="Chan T.-F."/>
            <person name="Hawkey P.M."/>
            <person name="Tsui S.K.-W."/>
        </authorList>
    </citation>
    <scope>NUCLEOTIDE SEQUENCE [LARGE SCALE GENOMIC DNA]</scope>
    <source>
        <strain evidence="1 2">300064</strain>
    </source>
</reference>
<organism evidence="1 2">
    <name type="scientific">Clostridium butyricum</name>
    <dbReference type="NCBI Taxonomy" id="1492"/>
    <lineage>
        <taxon>Bacteria</taxon>
        <taxon>Bacillati</taxon>
        <taxon>Bacillota</taxon>
        <taxon>Clostridia</taxon>
        <taxon>Eubacteriales</taxon>
        <taxon>Clostridiaceae</taxon>
        <taxon>Clostridium</taxon>
    </lineage>
</organism>
<dbReference type="EMBL" id="LRDH01000107">
    <property type="protein sequence ID" value="PPV14656.1"/>
    <property type="molecule type" value="Genomic_DNA"/>
</dbReference>
<sequence>MDNIIAIIPARSGSKGVEDKNIKEINGKPLMAYTIEAAIKSKIFKDVIVSTDSVEYKKIAESYGASVPFLRSAELSTDLTTTIDVVEDLLNKMHEIGKEYKALMILQPTSPLRDENHIIEAVKLFKDKNACSVVSMCECEHSPLLTKQLDEKKSLDGFLNNLCKHRRQDFNKFYRINGAIYLLNVDYFLKYKNFYKEKSYAFIMDKNKSIDIDDIDDFMYAEFLIKKYFK</sequence>
<proteinExistence type="predicted"/>
<dbReference type="AlphaFoldDB" id="A0A2S7FA68"/>
<dbReference type="PANTHER" id="PTHR21485:SF6">
    <property type="entry name" value="N-ACYLNEURAMINATE CYTIDYLYLTRANSFERASE-RELATED"/>
    <property type="match status" value="1"/>
</dbReference>
<dbReference type="InterPro" id="IPR050793">
    <property type="entry name" value="CMP-NeuNAc_synthase"/>
</dbReference>
<name>A0A2S7FA68_CLOBU</name>
<protein>
    <submittedName>
        <fullName evidence="1">CMP-N-acetlyneuraminic acid synthetase</fullName>
    </submittedName>
</protein>